<organism evidence="2 3">
    <name type="scientific">Salinivirga cyanobacteriivorans</name>
    <dbReference type="NCBI Taxonomy" id="1307839"/>
    <lineage>
        <taxon>Bacteria</taxon>
        <taxon>Pseudomonadati</taxon>
        <taxon>Bacteroidota</taxon>
        <taxon>Bacteroidia</taxon>
        <taxon>Bacteroidales</taxon>
        <taxon>Salinivirgaceae</taxon>
        <taxon>Salinivirga</taxon>
    </lineage>
</organism>
<gene>
    <name evidence="2" type="ORF">L21SP5_03872</name>
</gene>
<evidence type="ECO:0000313" key="2">
    <source>
        <dbReference type="EMBL" id="ALO17464.1"/>
    </source>
</evidence>
<evidence type="ECO:0000256" key="1">
    <source>
        <dbReference type="SAM" id="MobiDB-lite"/>
    </source>
</evidence>
<dbReference type="STRING" id="1307839.L21SP5_03872"/>
<accession>A0A0S2I4W2</accession>
<reference evidence="2 3" key="1">
    <citation type="submission" date="2015-11" db="EMBL/GenBank/DDBJ databases">
        <title>Description and complete genome sequence of a novel strain predominating in hypersaline microbial mats and representing a new family of the Bacteriodetes phylum.</title>
        <authorList>
            <person name="Spring S."/>
            <person name="Bunk B."/>
            <person name="Sproer C."/>
            <person name="Klenk H.-P."/>
        </authorList>
    </citation>
    <scope>NUCLEOTIDE SEQUENCE [LARGE SCALE GENOMIC DNA]</scope>
    <source>
        <strain evidence="2 3">L21-Spi-D4</strain>
    </source>
</reference>
<dbReference type="AlphaFoldDB" id="A0A0S2I4W2"/>
<dbReference type="RefSeq" id="WP_057954725.1">
    <property type="nucleotide sequence ID" value="NZ_CP013118.1"/>
</dbReference>
<feature type="compositionally biased region" description="Polar residues" evidence="1">
    <location>
        <begin position="27"/>
        <end position="43"/>
    </location>
</feature>
<evidence type="ECO:0000313" key="3">
    <source>
        <dbReference type="Proteomes" id="UP000064893"/>
    </source>
</evidence>
<proteinExistence type="predicted"/>
<feature type="region of interest" description="Disordered" evidence="1">
    <location>
        <begin position="1"/>
        <end position="73"/>
    </location>
</feature>
<sequence>MPGLNHRGPEGEGPRTGRGLGNCGKPTESQAKTETTFRDTFQPGQGRGLGRRKPAGRGRGLGRGLRNGRGRNI</sequence>
<dbReference type="Pfam" id="PF17253">
    <property type="entry name" value="DUF5320"/>
    <property type="match status" value="1"/>
</dbReference>
<dbReference type="Proteomes" id="UP000064893">
    <property type="component" value="Chromosome"/>
</dbReference>
<keyword evidence="3" id="KW-1185">Reference proteome</keyword>
<name>A0A0S2I4W2_9BACT</name>
<dbReference type="EMBL" id="CP013118">
    <property type="protein sequence ID" value="ALO17464.1"/>
    <property type="molecule type" value="Genomic_DNA"/>
</dbReference>
<protein>
    <submittedName>
        <fullName evidence="2">Uncharacterized protein</fullName>
    </submittedName>
</protein>
<dbReference type="KEGG" id="blq:L21SP5_03872"/>
<dbReference type="InterPro" id="IPR035205">
    <property type="entry name" value="DUF5320"/>
</dbReference>